<gene>
    <name evidence="1" type="ORF">APZ42_018871</name>
</gene>
<evidence type="ECO:0000313" key="1">
    <source>
        <dbReference type="EMBL" id="KZS15647.1"/>
    </source>
</evidence>
<organism evidence="1 2">
    <name type="scientific">Daphnia magna</name>
    <dbReference type="NCBI Taxonomy" id="35525"/>
    <lineage>
        <taxon>Eukaryota</taxon>
        <taxon>Metazoa</taxon>
        <taxon>Ecdysozoa</taxon>
        <taxon>Arthropoda</taxon>
        <taxon>Crustacea</taxon>
        <taxon>Branchiopoda</taxon>
        <taxon>Diplostraca</taxon>
        <taxon>Cladocera</taxon>
        <taxon>Anomopoda</taxon>
        <taxon>Daphniidae</taxon>
        <taxon>Daphnia</taxon>
    </lineage>
</organism>
<dbReference type="Proteomes" id="UP000076858">
    <property type="component" value="Unassembled WGS sequence"/>
</dbReference>
<reference evidence="1 2" key="1">
    <citation type="submission" date="2016-03" db="EMBL/GenBank/DDBJ databases">
        <title>EvidentialGene: Evidence-directed Construction of Genes on Genomes.</title>
        <authorList>
            <person name="Gilbert D.G."/>
            <person name="Choi J.-H."/>
            <person name="Mockaitis K."/>
            <person name="Colbourne J."/>
            <person name="Pfrender M."/>
        </authorList>
    </citation>
    <scope>NUCLEOTIDE SEQUENCE [LARGE SCALE GENOMIC DNA]</scope>
    <source>
        <strain evidence="1 2">Xinb3</strain>
        <tissue evidence="1">Complete organism</tissue>
    </source>
</reference>
<accession>A0A164YV93</accession>
<sequence>MQTESIKFVSVAIKQLLCNRRLGVLHAFSLLVPTLHSKGS</sequence>
<dbReference type="EMBL" id="LRGB01000868">
    <property type="protein sequence ID" value="KZS15647.1"/>
    <property type="molecule type" value="Genomic_DNA"/>
</dbReference>
<keyword evidence="2" id="KW-1185">Reference proteome</keyword>
<evidence type="ECO:0000313" key="2">
    <source>
        <dbReference type="Proteomes" id="UP000076858"/>
    </source>
</evidence>
<name>A0A164YV93_9CRUS</name>
<dbReference type="AlphaFoldDB" id="A0A164YV93"/>
<comment type="caution">
    <text evidence="1">The sequence shown here is derived from an EMBL/GenBank/DDBJ whole genome shotgun (WGS) entry which is preliminary data.</text>
</comment>
<protein>
    <submittedName>
        <fullName evidence="1">Uncharacterized protein</fullName>
    </submittedName>
</protein>
<proteinExistence type="predicted"/>